<comment type="similarity">
    <text evidence="1">Belongs to the pyrroline-5-carboxylate reductase family.</text>
</comment>
<gene>
    <name evidence="5" type="ORF">GON03_21720</name>
</gene>
<dbReference type="InterPro" id="IPR028939">
    <property type="entry name" value="P5C_Rdtase_cat_N"/>
</dbReference>
<evidence type="ECO:0000259" key="3">
    <source>
        <dbReference type="Pfam" id="PF03807"/>
    </source>
</evidence>
<organism evidence="5 6">
    <name type="scientific">Nocardioides agri</name>
    <dbReference type="NCBI Taxonomy" id="2682843"/>
    <lineage>
        <taxon>Bacteria</taxon>
        <taxon>Bacillati</taxon>
        <taxon>Actinomycetota</taxon>
        <taxon>Actinomycetes</taxon>
        <taxon>Propionibacteriales</taxon>
        <taxon>Nocardioidaceae</taxon>
        <taxon>Nocardioides</taxon>
    </lineage>
</organism>
<dbReference type="InterPro" id="IPR029036">
    <property type="entry name" value="P5CR_dimer"/>
</dbReference>
<evidence type="ECO:0008006" key="7">
    <source>
        <dbReference type="Google" id="ProtNLM"/>
    </source>
</evidence>
<dbReference type="Proteomes" id="UP000473525">
    <property type="component" value="Unassembled WGS sequence"/>
</dbReference>
<evidence type="ECO:0000256" key="1">
    <source>
        <dbReference type="ARBA" id="ARBA00005525"/>
    </source>
</evidence>
<feature type="binding site" evidence="2">
    <location>
        <position position="56"/>
    </location>
    <ligand>
        <name>NADPH</name>
        <dbReference type="ChEBI" id="CHEBI:57783"/>
    </ligand>
</feature>
<comment type="caution">
    <text evidence="5">The sequence shown here is derived from an EMBL/GenBank/DDBJ whole genome shotgun (WGS) entry which is preliminary data.</text>
</comment>
<evidence type="ECO:0000259" key="4">
    <source>
        <dbReference type="Pfam" id="PF14748"/>
    </source>
</evidence>
<dbReference type="InterPro" id="IPR000304">
    <property type="entry name" value="Pyrroline-COOH_reductase"/>
</dbReference>
<dbReference type="Gene3D" id="3.40.50.720">
    <property type="entry name" value="NAD(P)-binding Rossmann-like Domain"/>
    <property type="match status" value="1"/>
</dbReference>
<keyword evidence="2" id="KW-0521">NADP</keyword>
<dbReference type="PANTHER" id="PTHR11645">
    <property type="entry name" value="PYRROLINE-5-CARBOXYLATE REDUCTASE"/>
    <property type="match status" value="1"/>
</dbReference>
<name>A0A6L6XZG2_9ACTN</name>
<protein>
    <recommendedName>
        <fullName evidence="7">Pyrroline-5-carboxylate reductase</fullName>
    </recommendedName>
</protein>
<feature type="domain" description="Pyrroline-5-carboxylate reductase dimerisation" evidence="4">
    <location>
        <begin position="161"/>
        <end position="252"/>
    </location>
</feature>
<proteinExistence type="inferred from homology"/>
<sequence length="256" mass="25815">MTTYGVLGVGSIAAAIVTGLCEGVGDPPDVVLSPRNAERSAGLAARFPSVRVADDNQAVVDAADVVVVCLLPTDAADVLAGLTFRADHAVLSAVAELHLAGLAAVVAPATDVALVTPLPAVATRSGATPVHPGTPAATGLFDRLGGSLVLDSELAYESIGAASATVAAYFRYLGTIAGWLEDRGIPGDEARRYVADTFAALAGELSTPHADFDALAAAHATPGGLNEQLARDLTEAGAYDAVRAGLDRVLARIAPN</sequence>
<dbReference type="PANTHER" id="PTHR11645:SF13">
    <property type="entry name" value="PYRROLINE-5-CARBOXYLATE REDUCTASE CATALYTIC N-TERMINAL DOMAIN-CONTAINING PROTEIN"/>
    <property type="match status" value="1"/>
</dbReference>
<reference evidence="5 6" key="1">
    <citation type="submission" date="2019-12" db="EMBL/GenBank/DDBJ databases">
        <authorList>
            <person name="Huq M.A."/>
        </authorList>
    </citation>
    <scope>NUCLEOTIDE SEQUENCE [LARGE SCALE GENOMIC DNA]</scope>
    <source>
        <strain evidence="5 6">MAH-18</strain>
    </source>
</reference>
<dbReference type="Pfam" id="PF03807">
    <property type="entry name" value="F420_oxidored"/>
    <property type="match status" value="1"/>
</dbReference>
<evidence type="ECO:0000313" key="6">
    <source>
        <dbReference type="Proteomes" id="UP000473525"/>
    </source>
</evidence>
<dbReference type="InterPro" id="IPR008927">
    <property type="entry name" value="6-PGluconate_DH-like_C_sf"/>
</dbReference>
<feature type="domain" description="Pyrroline-5-carboxylate reductase catalytic N-terminal" evidence="3">
    <location>
        <begin position="4"/>
        <end position="95"/>
    </location>
</feature>
<evidence type="ECO:0000256" key="2">
    <source>
        <dbReference type="PIRSR" id="PIRSR000193-1"/>
    </source>
</evidence>
<dbReference type="Gene3D" id="1.10.3730.10">
    <property type="entry name" value="ProC C-terminal domain-like"/>
    <property type="match status" value="1"/>
</dbReference>
<dbReference type="InterPro" id="IPR036291">
    <property type="entry name" value="NAD(P)-bd_dom_sf"/>
</dbReference>
<dbReference type="AlphaFoldDB" id="A0A6L6XZG2"/>
<keyword evidence="6" id="KW-1185">Reference proteome</keyword>
<dbReference type="GO" id="GO:0055129">
    <property type="term" value="P:L-proline biosynthetic process"/>
    <property type="evidence" value="ECO:0007669"/>
    <property type="project" value="TreeGrafter"/>
</dbReference>
<dbReference type="SUPFAM" id="SSF51735">
    <property type="entry name" value="NAD(P)-binding Rossmann-fold domains"/>
    <property type="match status" value="1"/>
</dbReference>
<accession>A0A6L6XZG2</accession>
<evidence type="ECO:0000313" key="5">
    <source>
        <dbReference type="EMBL" id="MVQ51806.1"/>
    </source>
</evidence>
<dbReference type="EMBL" id="WSEK01000005">
    <property type="protein sequence ID" value="MVQ51806.1"/>
    <property type="molecule type" value="Genomic_DNA"/>
</dbReference>
<dbReference type="RefSeq" id="WP_157346849.1">
    <property type="nucleotide sequence ID" value="NZ_WSEK01000005.1"/>
</dbReference>
<dbReference type="Pfam" id="PF14748">
    <property type="entry name" value="P5CR_dimer"/>
    <property type="match status" value="1"/>
</dbReference>
<dbReference type="SUPFAM" id="SSF48179">
    <property type="entry name" value="6-phosphogluconate dehydrogenase C-terminal domain-like"/>
    <property type="match status" value="1"/>
</dbReference>
<dbReference type="PIRSF" id="PIRSF000193">
    <property type="entry name" value="Pyrrol-5-carb_rd"/>
    <property type="match status" value="1"/>
</dbReference>
<dbReference type="GO" id="GO:0004735">
    <property type="term" value="F:pyrroline-5-carboxylate reductase activity"/>
    <property type="evidence" value="ECO:0007669"/>
    <property type="project" value="InterPro"/>
</dbReference>